<name>F5ZC32_ALTNA</name>
<keyword evidence="2" id="KW-0808">Transferase</keyword>
<accession>F5ZC32</accession>
<dbReference type="RefSeq" id="WP_013783212.1">
    <property type="nucleotide sequence ID" value="NC_015554.1"/>
</dbReference>
<dbReference type="Gene3D" id="3.90.550.10">
    <property type="entry name" value="Spore Coat Polysaccharide Biosynthesis Protein SpsA, Chain A"/>
    <property type="match status" value="1"/>
</dbReference>
<dbReference type="EMBL" id="CP002339">
    <property type="protein sequence ID" value="AEF02270.1"/>
    <property type="molecule type" value="Genomic_DNA"/>
</dbReference>
<evidence type="ECO:0000313" key="2">
    <source>
        <dbReference type="EMBL" id="AEF02270.1"/>
    </source>
</evidence>
<protein>
    <submittedName>
        <fullName evidence="2">Glycosyl transferase family protein</fullName>
    </submittedName>
</protein>
<sequence length="342" mass="39243">MRKDQTVLVSVLLPAYNAEKTVGRTLYNLLNQTYQHIEIIIINDGSTDSTESVIKEYKITDSRVKLFTRKNHGLIDTLNFAISKASGSLLVREDADDFSNLNRIEKQVNYMVANPDVVVCGSDYKTFGSTHNQITMSHSPEICRAEVYFFPPVSHPSTIIRKSFLTKYTLTYSEKHKHCEDYALWVDIIRHGGKITNLACVLHNYHNHENQVSVTNSRESTQNHYGLIQQQLAELSVNVSVPVLNHLHYADKSYLKELSGDIFHKVLAVYTKVYDVYSDDTKRKDGMKEVLTSLTNFKIKHAMGITGLFIVYKRKPSYYSKRTFLQIIPHAVKRTCINMLKR</sequence>
<dbReference type="AlphaFoldDB" id="F5ZC32"/>
<proteinExistence type="predicted"/>
<dbReference type="KEGG" id="alt:ambt_03600"/>
<feature type="domain" description="Glycosyltransferase 2-like" evidence="1">
    <location>
        <begin position="10"/>
        <end position="139"/>
    </location>
</feature>
<dbReference type="HOGENOM" id="CLU_025996_0_4_6"/>
<organism evidence="2 3">
    <name type="scientific">Alteromonas naphthalenivorans</name>
    <dbReference type="NCBI Taxonomy" id="715451"/>
    <lineage>
        <taxon>Bacteria</taxon>
        <taxon>Pseudomonadati</taxon>
        <taxon>Pseudomonadota</taxon>
        <taxon>Gammaproteobacteria</taxon>
        <taxon>Alteromonadales</taxon>
        <taxon>Alteromonadaceae</taxon>
        <taxon>Alteromonas/Salinimonas group</taxon>
        <taxon>Alteromonas</taxon>
    </lineage>
</organism>
<dbReference type="PANTHER" id="PTHR22916">
    <property type="entry name" value="GLYCOSYLTRANSFERASE"/>
    <property type="match status" value="1"/>
</dbReference>
<dbReference type="SUPFAM" id="SSF53448">
    <property type="entry name" value="Nucleotide-diphospho-sugar transferases"/>
    <property type="match status" value="1"/>
</dbReference>
<dbReference type="eggNOG" id="COG1215">
    <property type="taxonomic scope" value="Bacteria"/>
</dbReference>
<dbReference type="InterPro" id="IPR029044">
    <property type="entry name" value="Nucleotide-diphossugar_trans"/>
</dbReference>
<evidence type="ECO:0000313" key="3">
    <source>
        <dbReference type="Proteomes" id="UP000000683"/>
    </source>
</evidence>
<evidence type="ECO:0000259" key="1">
    <source>
        <dbReference type="Pfam" id="PF00535"/>
    </source>
</evidence>
<dbReference type="OrthoDB" id="9802649at2"/>
<dbReference type="Proteomes" id="UP000000683">
    <property type="component" value="Chromosome"/>
</dbReference>
<dbReference type="Pfam" id="PF00535">
    <property type="entry name" value="Glycos_transf_2"/>
    <property type="match status" value="1"/>
</dbReference>
<gene>
    <name evidence="2" type="ordered locus">ambt_03600</name>
</gene>
<dbReference type="InterPro" id="IPR001173">
    <property type="entry name" value="Glyco_trans_2-like"/>
</dbReference>
<dbReference type="GO" id="GO:0016758">
    <property type="term" value="F:hexosyltransferase activity"/>
    <property type="evidence" value="ECO:0007669"/>
    <property type="project" value="UniProtKB-ARBA"/>
</dbReference>
<keyword evidence="3" id="KW-1185">Reference proteome</keyword>
<dbReference type="CDD" id="cd00761">
    <property type="entry name" value="Glyco_tranf_GTA_type"/>
    <property type="match status" value="1"/>
</dbReference>
<dbReference type="PANTHER" id="PTHR22916:SF3">
    <property type="entry name" value="UDP-GLCNAC:BETAGAL BETA-1,3-N-ACETYLGLUCOSAMINYLTRANSFERASE-LIKE PROTEIN 1"/>
    <property type="match status" value="1"/>
</dbReference>
<reference evidence="2 3" key="1">
    <citation type="journal article" date="2011" name="J. Bacteriol.">
        <title>Complete genome sequence of the polycyclic aromatic hydrocarbon-degrading bacterium Alteromonas sp. strain SN2.</title>
        <authorList>
            <person name="Jin H.M."/>
            <person name="Jeong H."/>
            <person name="Moon E.J."/>
            <person name="Math R.K."/>
            <person name="Lee K."/>
            <person name="Kim H.J."/>
            <person name="Jeon C.O."/>
            <person name="Oh T.K."/>
            <person name="Kim J.F."/>
        </authorList>
    </citation>
    <scope>NUCLEOTIDE SEQUENCE [LARGE SCALE GENOMIC DNA]</scope>
    <source>
        <strain evidence="3">JCM 17741 / KACC 18427 / KCTC 11700BP / SN2</strain>
    </source>
</reference>